<dbReference type="GO" id="GO:0004497">
    <property type="term" value="F:monooxygenase activity"/>
    <property type="evidence" value="ECO:0007669"/>
    <property type="project" value="UniProtKB-KW"/>
</dbReference>
<reference evidence="1 2" key="1">
    <citation type="submission" date="2018-12" db="EMBL/GenBank/DDBJ databases">
        <title>Genome sequence and assembly of Colletotrichum trifolii.</title>
        <authorList>
            <person name="Gan P."/>
            <person name="Shirasu K."/>
        </authorList>
    </citation>
    <scope>NUCLEOTIDE SEQUENCE [LARGE SCALE GENOMIC DNA]</scope>
    <source>
        <strain evidence="1 2">543-2</strain>
    </source>
</reference>
<organism evidence="1 2">
    <name type="scientific">Colletotrichum trifolii</name>
    <dbReference type="NCBI Taxonomy" id="5466"/>
    <lineage>
        <taxon>Eukaryota</taxon>
        <taxon>Fungi</taxon>
        <taxon>Dikarya</taxon>
        <taxon>Ascomycota</taxon>
        <taxon>Pezizomycotina</taxon>
        <taxon>Sordariomycetes</taxon>
        <taxon>Hypocreomycetidae</taxon>
        <taxon>Glomerellales</taxon>
        <taxon>Glomerellaceae</taxon>
        <taxon>Colletotrichum</taxon>
        <taxon>Colletotrichum orbiculare species complex</taxon>
    </lineage>
</organism>
<keyword evidence="1" id="KW-0560">Oxidoreductase</keyword>
<dbReference type="STRING" id="5466.A0A4R8QN75"/>
<sequence>MRHAWIGFVNSEAPWGPAPAAAAAFGPLGKFEVLVESRLDWKKVNTPACLVRERSSAVPAVTYLFGRRVTGIGQDDARAWVDGARLEADYVVGCDGGQQHPSTESLWARELSRLGWTWDEQLVSTNVYYDFERFGHTDSNFILDPDNWFMAAKITKQGLWRVTYGEVDGLTRDEMVARQPDRFRTMLPGRRQPHEYTLAENGTSPYTI</sequence>
<dbReference type="Gene3D" id="3.50.50.60">
    <property type="entry name" value="FAD/NAD(P)-binding domain"/>
    <property type="match status" value="1"/>
</dbReference>
<dbReference type="EMBL" id="RYZW01000158">
    <property type="protein sequence ID" value="TDZ40551.1"/>
    <property type="molecule type" value="Genomic_DNA"/>
</dbReference>
<keyword evidence="2" id="KW-1185">Reference proteome</keyword>
<keyword evidence="1" id="KW-0503">Monooxygenase</keyword>
<name>A0A4R8QN75_COLTR</name>
<dbReference type="InterPro" id="IPR036188">
    <property type="entry name" value="FAD/NAD-bd_sf"/>
</dbReference>
<accession>A0A4R8QN75</accession>
<protein>
    <submittedName>
        <fullName evidence="1">FAD-dependent monooxygenase terC</fullName>
    </submittedName>
</protein>
<evidence type="ECO:0000313" key="2">
    <source>
        <dbReference type="Proteomes" id="UP000295703"/>
    </source>
</evidence>
<dbReference type="SUPFAM" id="SSF51905">
    <property type="entry name" value="FAD/NAD(P)-binding domain"/>
    <property type="match status" value="1"/>
</dbReference>
<comment type="caution">
    <text evidence="1">The sequence shown here is derived from an EMBL/GenBank/DDBJ whole genome shotgun (WGS) entry which is preliminary data.</text>
</comment>
<gene>
    <name evidence="1" type="primary">terC-0</name>
    <name evidence="1" type="ORF">CTRI78_v010255</name>
</gene>
<proteinExistence type="predicted"/>
<evidence type="ECO:0000313" key="1">
    <source>
        <dbReference type="EMBL" id="TDZ40551.1"/>
    </source>
</evidence>
<dbReference type="Proteomes" id="UP000295703">
    <property type="component" value="Unassembled WGS sequence"/>
</dbReference>
<dbReference type="AlphaFoldDB" id="A0A4R8QN75"/>
<dbReference type="Gene3D" id="3.30.70.2450">
    <property type="match status" value="1"/>
</dbReference>